<evidence type="ECO:0000256" key="2">
    <source>
        <dbReference type="ARBA" id="ARBA00022448"/>
    </source>
</evidence>
<feature type="domain" description="ABC transporter" evidence="6">
    <location>
        <begin position="2"/>
        <end position="220"/>
    </location>
</feature>
<dbReference type="Gene3D" id="3.40.50.300">
    <property type="entry name" value="P-loop containing nucleotide triphosphate hydrolases"/>
    <property type="match status" value="1"/>
</dbReference>
<keyword evidence="2" id="KW-0813">Transport</keyword>
<feature type="region of interest" description="Disordered" evidence="5">
    <location>
        <begin position="207"/>
        <end position="300"/>
    </location>
</feature>
<evidence type="ECO:0000256" key="5">
    <source>
        <dbReference type="SAM" id="MobiDB-lite"/>
    </source>
</evidence>
<dbReference type="SUPFAM" id="SSF52540">
    <property type="entry name" value="P-loop containing nucleoside triphosphate hydrolases"/>
    <property type="match status" value="1"/>
</dbReference>
<dbReference type="EMBL" id="FMJC01000002">
    <property type="protein sequence ID" value="SCM72848.1"/>
    <property type="molecule type" value="Genomic_DNA"/>
</dbReference>
<sequence>MLQLVRVAKTYGVKVIFKDVSCAFAPGSVSLLVGGNGAGKSTLMRVMAGLSRPSAGEARLADNVRVGYLGHATFLYPGLTAMENLAFWRDACGLALSRKDIMAALERVGLEAHAQERAGVFSRGMAQRLNLARILMQEPSLLLLDEPGTGLDASSLALLRREVAEARSRDACVILISHDLAGDAPLADRLLALDGRRLAYDGPPAGYRPAGATAAPDKATDAATDSASGNAPANTADNDAAKAAAAMAHDASENPPDSAHEGRHDSGQASRHECGQEKACSAENSGTNGDASQGGPQCCA</sequence>
<dbReference type="AlphaFoldDB" id="A0A212L5P8"/>
<reference evidence="7" key="1">
    <citation type="submission" date="2016-08" db="EMBL/GenBank/DDBJ databases">
        <authorList>
            <person name="Seilhamer J.J."/>
        </authorList>
    </citation>
    <scope>NUCLEOTIDE SEQUENCE</scope>
    <source>
        <strain evidence="7">86-1</strain>
    </source>
</reference>
<evidence type="ECO:0000313" key="7">
    <source>
        <dbReference type="EMBL" id="SCM72848.1"/>
    </source>
</evidence>
<keyword evidence="4" id="KW-0067">ATP-binding</keyword>
<protein>
    <submittedName>
        <fullName evidence="7">Heme exporter protein CcmA (Modular protein)</fullName>
    </submittedName>
</protein>
<dbReference type="PROSITE" id="PS50893">
    <property type="entry name" value="ABC_TRANSPORTER_2"/>
    <property type="match status" value="1"/>
</dbReference>
<dbReference type="Pfam" id="PF00005">
    <property type="entry name" value="ABC_tran"/>
    <property type="match status" value="1"/>
</dbReference>
<dbReference type="PANTHER" id="PTHR43335">
    <property type="entry name" value="ABC TRANSPORTER, ATP-BINDING PROTEIN"/>
    <property type="match status" value="1"/>
</dbReference>
<dbReference type="PANTHER" id="PTHR43335:SF2">
    <property type="entry name" value="ABC TRANSPORTER, ATP-BINDING PROTEIN"/>
    <property type="match status" value="1"/>
</dbReference>
<feature type="compositionally biased region" description="Basic and acidic residues" evidence="5">
    <location>
        <begin position="258"/>
        <end position="276"/>
    </location>
</feature>
<keyword evidence="3" id="KW-0547">Nucleotide-binding</keyword>
<evidence type="ECO:0000256" key="4">
    <source>
        <dbReference type="ARBA" id="ARBA00022840"/>
    </source>
</evidence>
<feature type="compositionally biased region" description="Polar residues" evidence="5">
    <location>
        <begin position="282"/>
        <end position="300"/>
    </location>
</feature>
<accession>A0A212L5P8</accession>
<dbReference type="GO" id="GO:0016887">
    <property type="term" value="F:ATP hydrolysis activity"/>
    <property type="evidence" value="ECO:0007669"/>
    <property type="project" value="InterPro"/>
</dbReference>
<dbReference type="GO" id="GO:0005524">
    <property type="term" value="F:ATP binding"/>
    <property type="evidence" value="ECO:0007669"/>
    <property type="project" value="UniProtKB-KW"/>
</dbReference>
<evidence type="ECO:0000256" key="3">
    <source>
        <dbReference type="ARBA" id="ARBA00022741"/>
    </source>
</evidence>
<gene>
    <name evidence="7" type="ORF">KL86DES1_20875</name>
</gene>
<dbReference type="InterPro" id="IPR027417">
    <property type="entry name" value="P-loop_NTPase"/>
</dbReference>
<organism evidence="7">
    <name type="scientific">uncultured Desulfovibrio sp</name>
    <dbReference type="NCBI Taxonomy" id="167968"/>
    <lineage>
        <taxon>Bacteria</taxon>
        <taxon>Pseudomonadati</taxon>
        <taxon>Thermodesulfobacteriota</taxon>
        <taxon>Desulfovibrionia</taxon>
        <taxon>Desulfovibrionales</taxon>
        <taxon>Desulfovibrionaceae</taxon>
        <taxon>Desulfovibrio</taxon>
        <taxon>environmental samples</taxon>
    </lineage>
</organism>
<evidence type="ECO:0000259" key="6">
    <source>
        <dbReference type="PROSITE" id="PS50893"/>
    </source>
</evidence>
<name>A0A212L5P8_9BACT</name>
<dbReference type="SMART" id="SM00382">
    <property type="entry name" value="AAA"/>
    <property type="match status" value="1"/>
</dbReference>
<dbReference type="InterPro" id="IPR003593">
    <property type="entry name" value="AAA+_ATPase"/>
</dbReference>
<comment type="similarity">
    <text evidence="1">Belongs to the ABC transporter superfamily.</text>
</comment>
<proteinExistence type="inferred from homology"/>
<dbReference type="InterPro" id="IPR003439">
    <property type="entry name" value="ABC_transporter-like_ATP-bd"/>
</dbReference>
<feature type="compositionally biased region" description="Low complexity" evidence="5">
    <location>
        <begin position="209"/>
        <end position="249"/>
    </location>
</feature>
<evidence type="ECO:0000256" key="1">
    <source>
        <dbReference type="ARBA" id="ARBA00005417"/>
    </source>
</evidence>